<dbReference type="OrthoDB" id="2593073at2759"/>
<dbReference type="PANTHER" id="PTHR40621:SF6">
    <property type="entry name" value="AP-1-LIKE TRANSCRIPTION FACTOR YAP1-RELATED"/>
    <property type="match status" value="1"/>
</dbReference>
<dbReference type="InterPro" id="IPR004827">
    <property type="entry name" value="bZIP"/>
</dbReference>
<dbReference type="GO" id="GO:0001228">
    <property type="term" value="F:DNA-binding transcription activator activity, RNA polymerase II-specific"/>
    <property type="evidence" value="ECO:0007669"/>
    <property type="project" value="TreeGrafter"/>
</dbReference>
<evidence type="ECO:0000259" key="5">
    <source>
        <dbReference type="PROSITE" id="PS50217"/>
    </source>
</evidence>
<sequence length="231" mass="25740">MTSSIMSQFVNENKFDFESFLGDSDRLDCTTTTMGSLQGCQALYYPSLGISGGAENFEPSFQYSSIDLWDLSSLSAIQQPSNQEAIQVAPAIWSNGDSNIIGSISNSTVDCFTDDFSAQEAWSPSSTGTNSSEQTIKQPSPEASDASSCVNDSSFGRSRKQTKKPKIDKAVRLEKRREKNRTSQRKFRERKEKYIQELEEQCRDLQARHDALLRSIAGSNIDAANRLQSWD</sequence>
<dbReference type="GO" id="GO:0090575">
    <property type="term" value="C:RNA polymerase II transcription regulator complex"/>
    <property type="evidence" value="ECO:0007669"/>
    <property type="project" value="TreeGrafter"/>
</dbReference>
<evidence type="ECO:0000313" key="6">
    <source>
        <dbReference type="EMBL" id="KAF4633930.1"/>
    </source>
</evidence>
<dbReference type="GO" id="GO:0000976">
    <property type="term" value="F:transcription cis-regulatory region binding"/>
    <property type="evidence" value="ECO:0007669"/>
    <property type="project" value="InterPro"/>
</dbReference>
<dbReference type="Pfam" id="PF00170">
    <property type="entry name" value="bZIP_1"/>
    <property type="match status" value="1"/>
</dbReference>
<dbReference type="AlphaFoldDB" id="A0A8H4W6Y4"/>
<dbReference type="SUPFAM" id="SSF57959">
    <property type="entry name" value="Leucine zipper domain"/>
    <property type="match status" value="1"/>
</dbReference>
<dbReference type="Gene3D" id="1.20.5.170">
    <property type="match status" value="1"/>
</dbReference>
<dbReference type="PROSITE" id="PS50217">
    <property type="entry name" value="BZIP"/>
    <property type="match status" value="1"/>
</dbReference>
<dbReference type="InterPro" id="IPR046347">
    <property type="entry name" value="bZIP_sf"/>
</dbReference>
<dbReference type="PANTHER" id="PTHR40621">
    <property type="entry name" value="TRANSCRIPTION FACTOR KAPC-RELATED"/>
    <property type="match status" value="1"/>
</dbReference>
<dbReference type="Proteomes" id="UP000566819">
    <property type="component" value="Unassembled WGS sequence"/>
</dbReference>
<feature type="compositionally biased region" description="Polar residues" evidence="4">
    <location>
        <begin position="120"/>
        <end position="138"/>
    </location>
</feature>
<feature type="region of interest" description="Disordered" evidence="4">
    <location>
        <begin position="120"/>
        <end position="168"/>
    </location>
</feature>
<comment type="subcellular location">
    <subcellularLocation>
        <location evidence="1">Nucleus</location>
    </subcellularLocation>
</comment>
<evidence type="ECO:0000256" key="4">
    <source>
        <dbReference type="SAM" id="MobiDB-lite"/>
    </source>
</evidence>
<comment type="caution">
    <text evidence="6">The sequence shown here is derived from an EMBL/GenBank/DDBJ whole genome shotgun (WGS) entry which is preliminary data.</text>
</comment>
<evidence type="ECO:0000256" key="1">
    <source>
        <dbReference type="ARBA" id="ARBA00004123"/>
    </source>
</evidence>
<evidence type="ECO:0000313" key="7">
    <source>
        <dbReference type="Proteomes" id="UP000566819"/>
    </source>
</evidence>
<accession>A0A8H4W6Y4</accession>
<protein>
    <recommendedName>
        <fullName evidence="5">BZIP domain-containing protein</fullName>
    </recommendedName>
</protein>
<evidence type="ECO:0000256" key="3">
    <source>
        <dbReference type="SAM" id="Coils"/>
    </source>
</evidence>
<gene>
    <name evidence="6" type="ORF">G7Y89_g4188</name>
</gene>
<evidence type="ECO:0000256" key="2">
    <source>
        <dbReference type="ARBA" id="ARBA00023242"/>
    </source>
</evidence>
<feature type="coiled-coil region" evidence="3">
    <location>
        <begin position="188"/>
        <end position="215"/>
    </location>
</feature>
<feature type="compositionally biased region" description="Polar residues" evidence="4">
    <location>
        <begin position="145"/>
        <end position="156"/>
    </location>
</feature>
<keyword evidence="2" id="KW-0539">Nucleus</keyword>
<dbReference type="PROSITE" id="PS00036">
    <property type="entry name" value="BZIP_BASIC"/>
    <property type="match status" value="1"/>
</dbReference>
<proteinExistence type="predicted"/>
<organism evidence="6 7">
    <name type="scientific">Cudoniella acicularis</name>
    <dbReference type="NCBI Taxonomy" id="354080"/>
    <lineage>
        <taxon>Eukaryota</taxon>
        <taxon>Fungi</taxon>
        <taxon>Dikarya</taxon>
        <taxon>Ascomycota</taxon>
        <taxon>Pezizomycotina</taxon>
        <taxon>Leotiomycetes</taxon>
        <taxon>Helotiales</taxon>
        <taxon>Tricladiaceae</taxon>
        <taxon>Cudoniella</taxon>
    </lineage>
</organism>
<keyword evidence="3" id="KW-0175">Coiled coil</keyword>
<dbReference type="SMART" id="SM00338">
    <property type="entry name" value="BRLZ"/>
    <property type="match status" value="1"/>
</dbReference>
<dbReference type="CDD" id="cd14688">
    <property type="entry name" value="bZIP_YAP"/>
    <property type="match status" value="1"/>
</dbReference>
<dbReference type="InterPro" id="IPR050936">
    <property type="entry name" value="AP-1-like"/>
</dbReference>
<dbReference type="EMBL" id="JAAMPI010000221">
    <property type="protein sequence ID" value="KAF4633930.1"/>
    <property type="molecule type" value="Genomic_DNA"/>
</dbReference>
<name>A0A8H4W6Y4_9HELO</name>
<keyword evidence="7" id="KW-1185">Reference proteome</keyword>
<reference evidence="6 7" key="1">
    <citation type="submission" date="2020-03" db="EMBL/GenBank/DDBJ databases">
        <title>Draft Genome Sequence of Cudoniella acicularis.</title>
        <authorList>
            <person name="Buettner E."/>
            <person name="Kellner H."/>
        </authorList>
    </citation>
    <scope>NUCLEOTIDE SEQUENCE [LARGE SCALE GENOMIC DNA]</scope>
    <source>
        <strain evidence="6 7">DSM 108380</strain>
    </source>
</reference>
<feature type="domain" description="BZIP" evidence="5">
    <location>
        <begin position="170"/>
        <end position="217"/>
    </location>
</feature>